<proteinExistence type="inferred from homology"/>
<evidence type="ECO:0000313" key="6">
    <source>
        <dbReference type="EMBL" id="AGH13546.1"/>
    </source>
</evidence>
<keyword evidence="3" id="KW-0238">DNA-binding</keyword>
<dbReference type="Gene3D" id="1.10.10.10">
    <property type="entry name" value="Winged helix-like DNA-binding domain superfamily/Winged helix DNA-binding domain"/>
    <property type="match status" value="1"/>
</dbReference>
<dbReference type="InterPro" id="IPR050950">
    <property type="entry name" value="HTH-type_LysR_regulators"/>
</dbReference>
<feature type="domain" description="HTH lysR-type" evidence="5">
    <location>
        <begin position="1"/>
        <end position="58"/>
    </location>
</feature>
<evidence type="ECO:0000259" key="5">
    <source>
        <dbReference type="PROSITE" id="PS50931"/>
    </source>
</evidence>
<dbReference type="Pfam" id="PF03466">
    <property type="entry name" value="LysR_substrate"/>
    <property type="match status" value="1"/>
</dbReference>
<dbReference type="SUPFAM" id="SSF53850">
    <property type="entry name" value="Periplasmic binding protein-like II"/>
    <property type="match status" value="1"/>
</dbReference>
<name>R9QZW6_9BACT</name>
<sequence length="308" mass="34998">MTIQQMEYIVAVDTYRHFVKAAESCGVSQSTLSMMIKKVEEELDTPIFDRDAHPIRPTTAGEKIIAQMKVVLFNTEQIKEMSASEKALSSGDVHLAMIPTVASDLVPQLFLEMQRDCPEIRLHAYEIQTCDILEKLKKAEIDIAIMATPLNFSGTYEIPLYYEKLVAYVSPSDPLYASRTITSGDIPCKRMWTLKSGNCMRDQIFRMCKESSTYTARYEAGNIDTLVRIVDANGGFTIIPELHLNYLSETQKQNVRDLVDPEVVREISLVIRTDFVRERILNEVASAIKKVIPERMIDSSLKKFSIRL</sequence>
<dbReference type="FunFam" id="1.10.10.10:FF:000001">
    <property type="entry name" value="LysR family transcriptional regulator"/>
    <property type="match status" value="1"/>
</dbReference>
<organism evidence="6">
    <name type="scientific">uncultured bacterium pUR16A2</name>
    <dbReference type="NCBI Taxonomy" id="1204710"/>
    <lineage>
        <taxon>Bacteria</taxon>
        <taxon>environmental samples</taxon>
    </lineage>
</organism>
<dbReference type="InterPro" id="IPR036390">
    <property type="entry name" value="WH_DNA-bd_sf"/>
</dbReference>
<protein>
    <recommendedName>
        <fullName evidence="5">HTH lysR-type domain-containing protein</fullName>
    </recommendedName>
</protein>
<keyword evidence="2" id="KW-0805">Transcription regulation</keyword>
<dbReference type="Pfam" id="PF00126">
    <property type="entry name" value="HTH_1"/>
    <property type="match status" value="1"/>
</dbReference>
<reference evidence="6" key="1">
    <citation type="submission" date="2012-06" db="EMBL/GenBank/DDBJ databases">
        <title>A novel metagenomic alpha-L-rhamnosidase with high activity on rutin.</title>
        <authorList>
            <person name="Rabausch U."/>
            <person name="Streit W.R."/>
        </authorList>
    </citation>
    <scope>NUCLEOTIDE SEQUENCE</scope>
</reference>
<dbReference type="InterPro" id="IPR000847">
    <property type="entry name" value="LysR_HTH_N"/>
</dbReference>
<dbReference type="GO" id="GO:0005829">
    <property type="term" value="C:cytosol"/>
    <property type="evidence" value="ECO:0007669"/>
    <property type="project" value="TreeGrafter"/>
</dbReference>
<dbReference type="SUPFAM" id="SSF46785">
    <property type="entry name" value="Winged helix' DNA-binding domain"/>
    <property type="match status" value="1"/>
</dbReference>
<dbReference type="GO" id="GO:0003700">
    <property type="term" value="F:DNA-binding transcription factor activity"/>
    <property type="evidence" value="ECO:0007669"/>
    <property type="project" value="InterPro"/>
</dbReference>
<dbReference type="PROSITE" id="PS50931">
    <property type="entry name" value="HTH_LYSR"/>
    <property type="match status" value="1"/>
</dbReference>
<accession>R9QZW6</accession>
<comment type="similarity">
    <text evidence="1">Belongs to the LysR transcriptional regulatory family.</text>
</comment>
<dbReference type="EMBL" id="JX188020">
    <property type="protein sequence ID" value="AGH13546.1"/>
    <property type="molecule type" value="Genomic_DNA"/>
</dbReference>
<evidence type="ECO:0000256" key="1">
    <source>
        <dbReference type="ARBA" id="ARBA00009437"/>
    </source>
</evidence>
<dbReference type="PANTHER" id="PTHR30419:SF29">
    <property type="entry name" value="LYSR-FAMILY TRANSCRIPTIONAL REGULATOR"/>
    <property type="match status" value="1"/>
</dbReference>
<evidence type="ECO:0000256" key="3">
    <source>
        <dbReference type="ARBA" id="ARBA00023125"/>
    </source>
</evidence>
<evidence type="ECO:0000256" key="2">
    <source>
        <dbReference type="ARBA" id="ARBA00023015"/>
    </source>
</evidence>
<dbReference type="GO" id="GO:0003677">
    <property type="term" value="F:DNA binding"/>
    <property type="evidence" value="ECO:0007669"/>
    <property type="project" value="UniProtKB-KW"/>
</dbReference>
<keyword evidence="4" id="KW-0804">Transcription</keyword>
<dbReference type="CDD" id="cd08411">
    <property type="entry name" value="PBP2_OxyR"/>
    <property type="match status" value="1"/>
</dbReference>
<dbReference type="PANTHER" id="PTHR30419">
    <property type="entry name" value="HTH-TYPE TRANSCRIPTIONAL REGULATOR YBHD"/>
    <property type="match status" value="1"/>
</dbReference>
<dbReference type="InterPro" id="IPR036388">
    <property type="entry name" value="WH-like_DNA-bd_sf"/>
</dbReference>
<dbReference type="AlphaFoldDB" id="R9QZW6"/>
<dbReference type="InterPro" id="IPR005119">
    <property type="entry name" value="LysR_subst-bd"/>
</dbReference>
<dbReference type="Gene3D" id="3.40.190.10">
    <property type="entry name" value="Periplasmic binding protein-like II"/>
    <property type="match status" value="2"/>
</dbReference>
<evidence type="ECO:0000256" key="4">
    <source>
        <dbReference type="ARBA" id="ARBA00023163"/>
    </source>
</evidence>